<reference evidence="1" key="1">
    <citation type="journal article" date="2022" name="Int. J. Mol. Sci.">
        <title>Draft Genome of Tanacetum Coccineum: Genomic Comparison of Closely Related Tanacetum-Family Plants.</title>
        <authorList>
            <person name="Yamashiro T."/>
            <person name="Shiraishi A."/>
            <person name="Nakayama K."/>
            <person name="Satake H."/>
        </authorList>
    </citation>
    <scope>NUCLEOTIDE SEQUENCE</scope>
</reference>
<name>A0ABQ5AZQ5_9ASTR</name>
<accession>A0ABQ5AZQ5</accession>
<dbReference type="Proteomes" id="UP001151760">
    <property type="component" value="Unassembled WGS sequence"/>
</dbReference>
<evidence type="ECO:0000313" key="1">
    <source>
        <dbReference type="EMBL" id="GJT07337.1"/>
    </source>
</evidence>
<evidence type="ECO:0008006" key="3">
    <source>
        <dbReference type="Google" id="ProtNLM"/>
    </source>
</evidence>
<dbReference type="EMBL" id="BQNB010012741">
    <property type="protein sequence ID" value="GJT07337.1"/>
    <property type="molecule type" value="Genomic_DNA"/>
</dbReference>
<proteinExistence type="predicted"/>
<keyword evidence="2" id="KW-1185">Reference proteome</keyword>
<organism evidence="1 2">
    <name type="scientific">Tanacetum coccineum</name>
    <dbReference type="NCBI Taxonomy" id="301880"/>
    <lineage>
        <taxon>Eukaryota</taxon>
        <taxon>Viridiplantae</taxon>
        <taxon>Streptophyta</taxon>
        <taxon>Embryophyta</taxon>
        <taxon>Tracheophyta</taxon>
        <taxon>Spermatophyta</taxon>
        <taxon>Magnoliopsida</taxon>
        <taxon>eudicotyledons</taxon>
        <taxon>Gunneridae</taxon>
        <taxon>Pentapetalae</taxon>
        <taxon>asterids</taxon>
        <taxon>campanulids</taxon>
        <taxon>Asterales</taxon>
        <taxon>Asteraceae</taxon>
        <taxon>Asteroideae</taxon>
        <taxon>Anthemideae</taxon>
        <taxon>Anthemidinae</taxon>
        <taxon>Tanacetum</taxon>
    </lineage>
</organism>
<gene>
    <name evidence="1" type="ORF">Tco_0841799</name>
</gene>
<evidence type="ECO:0000313" key="2">
    <source>
        <dbReference type="Proteomes" id="UP001151760"/>
    </source>
</evidence>
<sequence length="84" mass="9739">MHVRTNYYLDNVFQADECDAFDSVVDEAPMAQTMFMANLSSTDPVYDEAGLSYDSDILMEVHDHDHYQDAVCEHHKEHEMHDDV</sequence>
<comment type="caution">
    <text evidence="1">The sequence shown here is derived from an EMBL/GenBank/DDBJ whole genome shotgun (WGS) entry which is preliminary data.</text>
</comment>
<reference evidence="1" key="2">
    <citation type="submission" date="2022-01" db="EMBL/GenBank/DDBJ databases">
        <authorList>
            <person name="Yamashiro T."/>
            <person name="Shiraishi A."/>
            <person name="Satake H."/>
            <person name="Nakayama K."/>
        </authorList>
    </citation>
    <scope>NUCLEOTIDE SEQUENCE</scope>
</reference>
<protein>
    <recommendedName>
        <fullName evidence="3">Integrase, catalytic region, zinc finger, CCHC-type, peptidase aspartic, catalytic</fullName>
    </recommendedName>
</protein>